<gene>
    <name evidence="3" type="ORF">AAWM_00122</name>
</gene>
<feature type="region of interest" description="Disordered" evidence="1">
    <location>
        <begin position="263"/>
        <end position="299"/>
    </location>
</feature>
<feature type="compositionally biased region" description="Low complexity" evidence="1">
    <location>
        <begin position="288"/>
        <end position="299"/>
    </location>
</feature>
<sequence length="299" mass="33205">MKAFNLLLLWISVLSTHVLANNNAAPYELLYYYYVYKLEWDTGIERTIATGCVSKYGGMCYFDEFAMYLIELDWQIEYRPKGPVDHTRTPGMGAATKLFINIPTSASYDLEKLLPGIKADEKSFPLVFDTILHSANNAIAQDKVSKDDLEQAVAMAQQAKKARTPPIFALQQASLESRIGADAYRLVQLEGSGFKWLETFDEIDSEVTKGKLTAVAAAKLKETIRQFSLTYEHDILGGDLPTHTHLNIVKALATSITSLTRGIEEKFPSSDDDSSESWPSSECEDEFSYSSSSSSSGSD</sequence>
<feature type="signal peptide" evidence="2">
    <location>
        <begin position="1"/>
        <end position="20"/>
    </location>
</feature>
<evidence type="ECO:0000256" key="1">
    <source>
        <dbReference type="SAM" id="MobiDB-lite"/>
    </source>
</evidence>
<evidence type="ECO:0000313" key="3">
    <source>
        <dbReference type="EMBL" id="GCB17237.1"/>
    </source>
</evidence>
<evidence type="ECO:0000313" key="4">
    <source>
        <dbReference type="Proteomes" id="UP000286921"/>
    </source>
</evidence>
<accession>A0A401KD93</accession>
<proteinExistence type="predicted"/>
<comment type="caution">
    <text evidence="3">The sequence shown here is derived from an EMBL/GenBank/DDBJ whole genome shotgun (WGS) entry which is preliminary data.</text>
</comment>
<protein>
    <submittedName>
        <fullName evidence="3">Uncharacterized protein</fullName>
    </submittedName>
</protein>
<keyword evidence="4" id="KW-1185">Reference proteome</keyword>
<keyword evidence="2" id="KW-0732">Signal</keyword>
<name>A0A401KD93_ASPAW</name>
<dbReference type="AlphaFoldDB" id="A0A401KD93"/>
<organism evidence="3 4">
    <name type="scientific">Aspergillus awamori</name>
    <name type="common">Black koji mold</name>
    <dbReference type="NCBI Taxonomy" id="105351"/>
    <lineage>
        <taxon>Eukaryota</taxon>
        <taxon>Fungi</taxon>
        <taxon>Dikarya</taxon>
        <taxon>Ascomycota</taxon>
        <taxon>Pezizomycotina</taxon>
        <taxon>Eurotiomycetes</taxon>
        <taxon>Eurotiomycetidae</taxon>
        <taxon>Eurotiales</taxon>
        <taxon>Aspergillaceae</taxon>
        <taxon>Aspergillus</taxon>
    </lineage>
</organism>
<evidence type="ECO:0000256" key="2">
    <source>
        <dbReference type="SAM" id="SignalP"/>
    </source>
</evidence>
<feature type="chain" id="PRO_5019083009" evidence="2">
    <location>
        <begin position="21"/>
        <end position="299"/>
    </location>
</feature>
<dbReference type="EMBL" id="BDHI01000001">
    <property type="protein sequence ID" value="GCB17237.1"/>
    <property type="molecule type" value="Genomic_DNA"/>
</dbReference>
<reference evidence="3 4" key="1">
    <citation type="submission" date="2016-09" db="EMBL/GenBank/DDBJ databases">
        <title>Aspergillus awamori IFM 58123T.</title>
        <authorList>
            <person name="Kusuya Y."/>
            <person name="Shimizu M."/>
            <person name="Takahashi H."/>
            <person name="Yaguchi T."/>
        </authorList>
    </citation>
    <scope>NUCLEOTIDE SEQUENCE [LARGE SCALE GENOMIC DNA]</scope>
    <source>
        <strain evidence="3 4">IFM 58123</strain>
    </source>
</reference>
<dbReference type="Proteomes" id="UP000286921">
    <property type="component" value="Unassembled WGS sequence"/>
</dbReference>